<reference evidence="1 2" key="1">
    <citation type="submission" date="2023-10" db="EMBL/GenBank/DDBJ databases">
        <title>Noviherbaspirillum sp. CPCC 100848 genome assembly.</title>
        <authorList>
            <person name="Li X.Y."/>
            <person name="Fang X.M."/>
        </authorList>
    </citation>
    <scope>NUCLEOTIDE SEQUENCE [LARGE SCALE GENOMIC DNA]</scope>
    <source>
        <strain evidence="1 2">CPCC 100848</strain>
    </source>
</reference>
<accession>A0ABU6JH65</accession>
<proteinExistence type="predicted"/>
<dbReference type="Proteomes" id="UP001352263">
    <property type="component" value="Unassembled WGS sequence"/>
</dbReference>
<evidence type="ECO:0000313" key="2">
    <source>
        <dbReference type="Proteomes" id="UP001352263"/>
    </source>
</evidence>
<gene>
    <name evidence="1" type="ORF">RY831_27965</name>
</gene>
<sequence length="48" mass="5062">MVPDTSGCTSMLYGVPETMPMKNWAAGTLLKVIAKRSSTGCRGRGTSI</sequence>
<name>A0ABU6JH65_9BURK</name>
<organism evidence="1 2">
    <name type="scientific">Noviherbaspirillum album</name>
    <dbReference type="NCBI Taxonomy" id="3080276"/>
    <lineage>
        <taxon>Bacteria</taxon>
        <taxon>Pseudomonadati</taxon>
        <taxon>Pseudomonadota</taxon>
        <taxon>Betaproteobacteria</taxon>
        <taxon>Burkholderiales</taxon>
        <taxon>Oxalobacteraceae</taxon>
        <taxon>Noviherbaspirillum</taxon>
    </lineage>
</organism>
<keyword evidence="2" id="KW-1185">Reference proteome</keyword>
<comment type="caution">
    <text evidence="1">The sequence shown here is derived from an EMBL/GenBank/DDBJ whole genome shotgun (WGS) entry which is preliminary data.</text>
</comment>
<evidence type="ECO:0000313" key="1">
    <source>
        <dbReference type="EMBL" id="MEC4723001.1"/>
    </source>
</evidence>
<protein>
    <submittedName>
        <fullName evidence="1">Uncharacterized protein</fullName>
    </submittedName>
</protein>
<dbReference type="EMBL" id="JAWIIV010000041">
    <property type="protein sequence ID" value="MEC4723001.1"/>
    <property type="molecule type" value="Genomic_DNA"/>
</dbReference>